<proteinExistence type="predicted"/>
<dbReference type="Gene3D" id="3.40.50.150">
    <property type="entry name" value="Vaccinia Virus protein VP39"/>
    <property type="match status" value="1"/>
</dbReference>
<keyword evidence="5" id="KW-1185">Reference proteome</keyword>
<evidence type="ECO:0000256" key="1">
    <source>
        <dbReference type="ARBA" id="ARBA00022679"/>
    </source>
</evidence>
<name>A0ABP6S3J9_9ACTN</name>
<dbReference type="Pfam" id="PF08241">
    <property type="entry name" value="Methyltransf_11"/>
    <property type="match status" value="1"/>
</dbReference>
<protein>
    <submittedName>
        <fullName evidence="3">27-O-demethylrifamycin SV methyltransferase</fullName>
    </submittedName>
</protein>
<dbReference type="GO" id="GO:0032259">
    <property type="term" value="P:methylation"/>
    <property type="evidence" value="ECO:0007669"/>
    <property type="project" value="UniProtKB-KW"/>
</dbReference>
<dbReference type="InterPro" id="IPR013216">
    <property type="entry name" value="Methyltransf_11"/>
</dbReference>
<dbReference type="InterPro" id="IPR050447">
    <property type="entry name" value="Erg6_SMT_methyltransf"/>
</dbReference>
<dbReference type="RefSeq" id="WP_345033619.1">
    <property type="nucleotide sequence ID" value="NZ_BAAAYL010000001.1"/>
</dbReference>
<organism evidence="3 5">
    <name type="scientific">Streptomyces sannanensis</name>
    <dbReference type="NCBI Taxonomy" id="285536"/>
    <lineage>
        <taxon>Bacteria</taxon>
        <taxon>Bacillati</taxon>
        <taxon>Actinomycetota</taxon>
        <taxon>Actinomycetes</taxon>
        <taxon>Kitasatosporales</taxon>
        <taxon>Streptomycetaceae</taxon>
        <taxon>Streptomyces</taxon>
    </lineage>
</organism>
<dbReference type="InterPro" id="IPR029063">
    <property type="entry name" value="SAM-dependent_MTases_sf"/>
</dbReference>
<sequence>MENPVEQELSATEVGAWYDRFGDLYSLTMGDSMHLGMWDGGVRPDPGRALSSDEAWQELTQAQDRWTDELISELALVGEGRRVLDIGCGTGRPTVRLARTTGVQATGITASRTQTAQAAERAARAGLADHIDFTTGDAMHLPFPDASFDGAWAIESFAHFADRLLALREAWRVLRPGGRLVLADCYEASSFTDEEVRLFRTGFALPRLALSPGAYADLAREAGFTVDRVRDKTGEFGPTYDLISLVYAGRRPRIADLLGPEAASQLDLAYPLVLELCRTKMGYTAVTATKPGF</sequence>
<dbReference type="EMBL" id="BAAAYL010000001">
    <property type="protein sequence ID" value="GAA3380521.1"/>
    <property type="molecule type" value="Genomic_DNA"/>
</dbReference>
<keyword evidence="3" id="KW-0489">Methyltransferase</keyword>
<evidence type="ECO:0000313" key="5">
    <source>
        <dbReference type="Proteomes" id="UP001499990"/>
    </source>
</evidence>
<evidence type="ECO:0000313" key="3">
    <source>
        <dbReference type="EMBL" id="GAA3367178.1"/>
    </source>
</evidence>
<dbReference type="CDD" id="cd02440">
    <property type="entry name" value="AdoMet_MTases"/>
    <property type="match status" value="1"/>
</dbReference>
<evidence type="ECO:0000313" key="4">
    <source>
        <dbReference type="EMBL" id="GAA3380521.1"/>
    </source>
</evidence>
<feature type="domain" description="Methyltransferase type 11" evidence="2">
    <location>
        <begin position="84"/>
        <end position="182"/>
    </location>
</feature>
<dbReference type="PANTHER" id="PTHR44068">
    <property type="entry name" value="ZGC:194242"/>
    <property type="match status" value="1"/>
</dbReference>
<evidence type="ECO:0000259" key="2">
    <source>
        <dbReference type="Pfam" id="PF08241"/>
    </source>
</evidence>
<dbReference type="GO" id="GO:0008168">
    <property type="term" value="F:methyltransferase activity"/>
    <property type="evidence" value="ECO:0007669"/>
    <property type="project" value="UniProtKB-KW"/>
</dbReference>
<keyword evidence="1" id="KW-0808">Transferase</keyword>
<dbReference type="SUPFAM" id="SSF53335">
    <property type="entry name" value="S-adenosyl-L-methionine-dependent methyltransferases"/>
    <property type="match status" value="1"/>
</dbReference>
<accession>A0ABP6S3J9</accession>
<dbReference type="PANTHER" id="PTHR44068:SF11">
    <property type="entry name" value="GERANYL DIPHOSPHATE 2-C-METHYLTRANSFERASE"/>
    <property type="match status" value="1"/>
</dbReference>
<dbReference type="EMBL" id="BAAAYL010000001">
    <property type="protein sequence ID" value="GAA3367178.1"/>
    <property type="molecule type" value="Genomic_DNA"/>
</dbReference>
<reference evidence="5" key="2">
    <citation type="journal article" date="2019" name="Int. J. Syst. Evol. Microbiol.">
        <title>The Global Catalogue of Microorganisms (GCM) 10K type strain sequencing project: providing services to taxonomists for standard genome sequencing and annotation.</title>
        <authorList>
            <consortium name="The Broad Institute Genomics Platform"/>
            <consortium name="The Broad Institute Genome Sequencing Center for Infectious Disease"/>
            <person name="Wu L."/>
            <person name="Ma J."/>
        </authorList>
    </citation>
    <scope>NUCLEOTIDE SEQUENCE [LARGE SCALE GENOMIC DNA]</scope>
    <source>
        <strain evidence="5">JCM 9651</strain>
    </source>
</reference>
<gene>
    <name evidence="3" type="ORF">GCM10020367_00360</name>
    <name evidence="4" type="ORF">GCM10020367_68480</name>
</gene>
<comment type="caution">
    <text evidence="3">The sequence shown here is derived from an EMBL/GenBank/DDBJ whole genome shotgun (WGS) entry which is preliminary data.</text>
</comment>
<reference evidence="3" key="3">
    <citation type="submission" date="2023-12" db="EMBL/GenBank/DDBJ databases">
        <authorList>
            <person name="Sun Q."/>
            <person name="Inoue M."/>
        </authorList>
    </citation>
    <scope>NUCLEOTIDE SEQUENCE</scope>
    <source>
        <strain evidence="3">JCM 9651</strain>
    </source>
</reference>
<reference evidence="3" key="1">
    <citation type="journal article" date="2014" name="Int. J. Syst. Evol. Microbiol.">
        <title>Complete genome of a new Firmicutes species belonging to the dominant human colonic microbiota ('Ruminococcus bicirculans') reveals two chromosomes and a selective capacity to utilize plant glucans.</title>
        <authorList>
            <consortium name="NISC Comparative Sequencing Program"/>
            <person name="Wegmann U."/>
            <person name="Louis P."/>
            <person name="Goesmann A."/>
            <person name="Henrissat B."/>
            <person name="Duncan S.H."/>
            <person name="Flint H.J."/>
        </authorList>
    </citation>
    <scope>NUCLEOTIDE SEQUENCE</scope>
    <source>
        <strain evidence="3">JCM 9651</strain>
    </source>
</reference>
<dbReference type="Proteomes" id="UP001499990">
    <property type="component" value="Unassembled WGS sequence"/>
</dbReference>